<dbReference type="EMBL" id="ACDN02000040">
    <property type="protein sequence ID" value="EQM94695.1"/>
    <property type="molecule type" value="Genomic_DNA"/>
</dbReference>
<keyword evidence="3" id="KW-1185">Reference proteome</keyword>
<feature type="transmembrane region" description="Helical" evidence="1">
    <location>
        <begin position="59"/>
        <end position="81"/>
    </location>
</feature>
<dbReference type="Proteomes" id="UP000005085">
    <property type="component" value="Unassembled WGS sequence"/>
</dbReference>
<evidence type="ECO:0000313" key="3">
    <source>
        <dbReference type="Proteomes" id="UP000005085"/>
    </source>
</evidence>
<dbReference type="HOGENOM" id="CLU_106649_0_0_7"/>
<sequence length="226" mass="27064">MTTMEKRLQRKKNLIKIKKILKKFTILFLIGIIYLIGIPLYVVFIIIPLVLFIRFKYNIGSVLVILFFLFIFYYTPYSYYLEPSYWQFRNMCKLNELPNNEEKYNKILGYFDTDLESLDWEELNKEAQIAHSSPIAIDYRRKVINYSSSTPKHKGRLSYNYVFLYPHSKEKFSQQNLPLIGTLTTWHARRYFPDGNEGSGFYWSEETLTCVDVNAEMQYLRNNNEQ</sequence>
<reference evidence="2 3" key="1">
    <citation type="journal article" date="2014" name="Genome Announc.">
        <title>Draft genome sequences of six enterohepatic helicobacter species isolated from humans and one from rhesus macaques.</title>
        <authorList>
            <person name="Shen Z."/>
            <person name="Sheh A."/>
            <person name="Young S.K."/>
            <person name="Abouelliel A."/>
            <person name="Ward D.V."/>
            <person name="Earl A.M."/>
            <person name="Fox J.G."/>
        </authorList>
    </citation>
    <scope>NUCLEOTIDE SEQUENCE [LARGE SCALE GENOMIC DNA]</scope>
    <source>
        <strain evidence="2 3">ATCC 43879</strain>
    </source>
</reference>
<accession>T5LU01</accession>
<evidence type="ECO:0000313" key="2">
    <source>
        <dbReference type="EMBL" id="EQM94695.1"/>
    </source>
</evidence>
<dbReference type="AlphaFoldDB" id="T5LU01"/>
<comment type="caution">
    <text evidence="2">The sequence shown here is derived from an EMBL/GenBank/DDBJ whole genome shotgun (WGS) entry which is preliminary data.</text>
</comment>
<evidence type="ECO:0000256" key="1">
    <source>
        <dbReference type="SAM" id="Phobius"/>
    </source>
</evidence>
<keyword evidence="1" id="KW-0812">Transmembrane</keyword>
<feature type="transmembrane region" description="Helical" evidence="1">
    <location>
        <begin position="20"/>
        <end position="53"/>
    </location>
</feature>
<keyword evidence="1" id="KW-0472">Membrane</keyword>
<keyword evidence="1" id="KW-1133">Transmembrane helix</keyword>
<name>T5LU01_9HELI</name>
<proteinExistence type="predicted"/>
<organism evidence="2 3">
    <name type="scientific">Helicobacter bilis ATCC 43879</name>
    <dbReference type="NCBI Taxonomy" id="613026"/>
    <lineage>
        <taxon>Bacteria</taxon>
        <taxon>Pseudomonadati</taxon>
        <taxon>Campylobacterota</taxon>
        <taxon>Epsilonproteobacteria</taxon>
        <taxon>Campylobacterales</taxon>
        <taxon>Helicobacteraceae</taxon>
        <taxon>Helicobacter</taxon>
    </lineage>
</organism>
<protein>
    <submittedName>
        <fullName evidence="2">Uncharacterized protein</fullName>
    </submittedName>
</protein>
<gene>
    <name evidence="2" type="ORF">HRAG_02506</name>
</gene>